<dbReference type="NCBIfam" id="NF033581">
    <property type="entry name" value="transpos_IS5_4"/>
    <property type="match status" value="1"/>
</dbReference>
<reference evidence="9 10" key="1">
    <citation type="submission" date="2018-03" db="EMBL/GenBank/DDBJ databases">
        <title>Arenimonas caeni sp. nov., isolated from activated sludge.</title>
        <authorList>
            <person name="Liu H."/>
        </authorList>
    </citation>
    <scope>NUCLEOTIDE SEQUENCE [LARGE SCALE GENOMIC DNA]</scope>
    <source>
        <strain evidence="10">z29</strain>
    </source>
</reference>
<keyword evidence="5" id="KW-0233">DNA recombination</keyword>
<dbReference type="Pfam" id="PF01609">
    <property type="entry name" value="DDE_Tnp_1"/>
    <property type="match status" value="1"/>
</dbReference>
<evidence type="ECO:0000259" key="8">
    <source>
        <dbReference type="Pfam" id="PF05598"/>
    </source>
</evidence>
<evidence type="ECO:0000256" key="3">
    <source>
        <dbReference type="ARBA" id="ARBA00022578"/>
    </source>
</evidence>
<evidence type="ECO:0000256" key="5">
    <source>
        <dbReference type="ARBA" id="ARBA00023172"/>
    </source>
</evidence>
<feature type="domain" description="Transposase InsH N-terminal" evidence="8">
    <location>
        <begin position="18"/>
        <end position="117"/>
    </location>
</feature>
<evidence type="ECO:0000256" key="6">
    <source>
        <dbReference type="SAM" id="MobiDB-lite"/>
    </source>
</evidence>
<sequence>MSKRSALRPDLFAGQRRESKLDRLGDPLIALNKHIDFAALAAEVDRIAPRPESAQGGRPPYPTETMVRILVVKRLHNLSDEQVEFQINDRLSFQRFCGLQQSATIPDRTTVWTFENRIGADAARAVFEAVQVQLQRRGYLARCGQIIDATLVPAPRQHIDKEDKAALEKGEEPDWTPAQKRQRDTDASWTKKHGKSHFGYKLSASVDAKHKLIRKIETGTASEHDSQHFDAVIDAGNTGSAVYADRGYPSQEREAALKARGLKPMIQRKAQRNRELPERQKQRNRRIATVRARVEHVFGAIAQMGGKLLRTIGQARADFAMTMMAVCYNLKRLTHLESVRSTGK</sequence>
<dbReference type="InterPro" id="IPR047959">
    <property type="entry name" value="Transpos_IS5"/>
</dbReference>
<comment type="caution">
    <text evidence="9">The sequence shown here is derived from an EMBL/GenBank/DDBJ whole genome shotgun (WGS) entry which is preliminary data.</text>
</comment>
<evidence type="ECO:0000256" key="2">
    <source>
        <dbReference type="ARBA" id="ARBA00010075"/>
    </source>
</evidence>
<dbReference type="OrthoDB" id="9774608at2"/>
<dbReference type="AlphaFoldDB" id="A0A2P6MBP5"/>
<dbReference type="EMBL" id="PVLF01000002">
    <property type="protein sequence ID" value="PRH83400.1"/>
    <property type="molecule type" value="Genomic_DNA"/>
</dbReference>
<dbReference type="GO" id="GO:0006313">
    <property type="term" value="P:DNA transposition"/>
    <property type="evidence" value="ECO:0007669"/>
    <property type="project" value="InterPro"/>
</dbReference>
<dbReference type="PANTHER" id="PTHR35604:SF2">
    <property type="entry name" value="TRANSPOSASE INSH FOR INSERTION SEQUENCE ELEMENT IS5A-RELATED"/>
    <property type="match status" value="1"/>
</dbReference>
<organism evidence="9 10">
    <name type="scientific">Arenimonas caeni</name>
    <dbReference type="NCBI Taxonomy" id="2058085"/>
    <lineage>
        <taxon>Bacteria</taxon>
        <taxon>Pseudomonadati</taxon>
        <taxon>Pseudomonadota</taxon>
        <taxon>Gammaproteobacteria</taxon>
        <taxon>Lysobacterales</taxon>
        <taxon>Lysobacteraceae</taxon>
        <taxon>Arenimonas</taxon>
    </lineage>
</organism>
<dbReference type="InterPro" id="IPR008490">
    <property type="entry name" value="Transposase_InsH_N"/>
</dbReference>
<evidence type="ECO:0000259" key="7">
    <source>
        <dbReference type="Pfam" id="PF01609"/>
    </source>
</evidence>
<dbReference type="GO" id="GO:0003677">
    <property type="term" value="F:DNA binding"/>
    <property type="evidence" value="ECO:0007669"/>
    <property type="project" value="UniProtKB-KW"/>
</dbReference>
<feature type="domain" description="Transposase IS4-like" evidence="7">
    <location>
        <begin position="142"/>
        <end position="330"/>
    </location>
</feature>
<evidence type="ECO:0000313" key="9">
    <source>
        <dbReference type="EMBL" id="PRH83400.1"/>
    </source>
</evidence>
<accession>A0A2P6MBP5</accession>
<evidence type="ECO:0000256" key="4">
    <source>
        <dbReference type="ARBA" id="ARBA00023125"/>
    </source>
</evidence>
<gene>
    <name evidence="9" type="ORF">C6N40_01755</name>
</gene>
<keyword evidence="3" id="KW-0815">Transposition</keyword>
<proteinExistence type="inferred from homology"/>
<feature type="region of interest" description="Disordered" evidence="6">
    <location>
        <begin position="165"/>
        <end position="194"/>
    </location>
</feature>
<evidence type="ECO:0000256" key="1">
    <source>
        <dbReference type="ARBA" id="ARBA00003544"/>
    </source>
</evidence>
<dbReference type="InterPro" id="IPR002559">
    <property type="entry name" value="Transposase_11"/>
</dbReference>
<keyword evidence="10" id="KW-1185">Reference proteome</keyword>
<evidence type="ECO:0000313" key="10">
    <source>
        <dbReference type="Proteomes" id="UP000241736"/>
    </source>
</evidence>
<comment type="function">
    <text evidence="1">Involved in the transposition of the insertion sequence IS5.</text>
</comment>
<dbReference type="PANTHER" id="PTHR35604">
    <property type="entry name" value="TRANSPOSASE INSH FOR INSERTION SEQUENCE ELEMENT IS5A-RELATED"/>
    <property type="match status" value="1"/>
</dbReference>
<comment type="similarity">
    <text evidence="2">Belongs to the transposase 11 family.</text>
</comment>
<dbReference type="Proteomes" id="UP000241736">
    <property type="component" value="Unassembled WGS sequence"/>
</dbReference>
<dbReference type="GO" id="GO:0004803">
    <property type="term" value="F:transposase activity"/>
    <property type="evidence" value="ECO:0007669"/>
    <property type="project" value="InterPro"/>
</dbReference>
<dbReference type="RefSeq" id="WP_106989279.1">
    <property type="nucleotide sequence ID" value="NZ_KZ679084.1"/>
</dbReference>
<name>A0A2P6MBP5_9GAMM</name>
<protein>
    <submittedName>
        <fullName evidence="9">IS5/IS1182 family transposase</fullName>
    </submittedName>
</protein>
<keyword evidence="4" id="KW-0238">DNA-binding</keyword>
<dbReference type="Pfam" id="PF05598">
    <property type="entry name" value="DUF772"/>
    <property type="match status" value="1"/>
</dbReference>